<keyword evidence="6" id="KW-1185">Reference proteome</keyword>
<evidence type="ECO:0000256" key="1">
    <source>
        <dbReference type="SAM" id="MobiDB-lite"/>
    </source>
</evidence>
<organism evidence="3 6">
    <name type="scientific">Puccinia coronata f. sp. avenae</name>
    <dbReference type="NCBI Taxonomy" id="200324"/>
    <lineage>
        <taxon>Eukaryota</taxon>
        <taxon>Fungi</taxon>
        <taxon>Dikarya</taxon>
        <taxon>Basidiomycota</taxon>
        <taxon>Pucciniomycotina</taxon>
        <taxon>Pucciniomycetes</taxon>
        <taxon>Pucciniales</taxon>
        <taxon>Pucciniaceae</taxon>
        <taxon>Puccinia</taxon>
    </lineage>
</organism>
<feature type="compositionally biased region" description="Basic and acidic residues" evidence="1">
    <location>
        <begin position="71"/>
        <end position="86"/>
    </location>
</feature>
<dbReference type="AlphaFoldDB" id="A0A2N5SUM4"/>
<accession>A0A2N5SUM4</accession>
<comment type="caution">
    <text evidence="3">The sequence shown here is derived from an EMBL/GenBank/DDBJ whole genome shotgun (WGS) entry which is preliminary data.</text>
</comment>
<evidence type="ECO:0000313" key="6">
    <source>
        <dbReference type="Proteomes" id="UP000235388"/>
    </source>
</evidence>
<evidence type="ECO:0000313" key="7">
    <source>
        <dbReference type="Proteomes" id="UP000235392"/>
    </source>
</evidence>
<dbReference type="Proteomes" id="UP000235388">
    <property type="component" value="Unassembled WGS sequence"/>
</dbReference>
<gene>
    <name evidence="5" type="ORF">PCANC_01019</name>
    <name evidence="3" type="ORF">PCANC_13924</name>
    <name evidence="4" type="ORF">PCASD_01625</name>
    <name evidence="2" type="ORF">PCASD_21466</name>
</gene>
<reference evidence="6 7" key="1">
    <citation type="submission" date="2017-11" db="EMBL/GenBank/DDBJ databases">
        <title>De novo assembly and phasing of dikaryotic genomes from two isolates of Puccinia coronata f. sp. avenae, the causal agent of oat crown rust.</title>
        <authorList>
            <person name="Miller M.E."/>
            <person name="Zhang Y."/>
            <person name="Omidvar V."/>
            <person name="Sperschneider J."/>
            <person name="Schwessinger B."/>
            <person name="Raley C."/>
            <person name="Palmer J.M."/>
            <person name="Garnica D."/>
            <person name="Upadhyaya N."/>
            <person name="Rathjen J."/>
            <person name="Taylor J.M."/>
            <person name="Park R.F."/>
            <person name="Dodds P.N."/>
            <person name="Hirsch C.D."/>
            <person name="Kianian S.F."/>
            <person name="Figueroa M."/>
        </authorList>
    </citation>
    <scope>NUCLEOTIDE SEQUENCE [LARGE SCALE GENOMIC DNA]</scope>
    <source>
        <strain evidence="3">12NC29</strain>
        <strain evidence="2">12SD80</strain>
    </source>
</reference>
<dbReference type="EMBL" id="PGCI01000939">
    <property type="protein sequence ID" value="PLW11049.1"/>
    <property type="molecule type" value="Genomic_DNA"/>
</dbReference>
<dbReference type="EMBL" id="PGCJ01000007">
    <property type="protein sequence ID" value="PLW57835.1"/>
    <property type="molecule type" value="Genomic_DNA"/>
</dbReference>
<dbReference type="Proteomes" id="UP000235392">
    <property type="component" value="Unassembled WGS sequence"/>
</dbReference>
<evidence type="ECO:0000313" key="4">
    <source>
        <dbReference type="EMBL" id="PLW49763.1"/>
    </source>
</evidence>
<proteinExistence type="predicted"/>
<dbReference type="EMBL" id="PGCJ01000859">
    <property type="protein sequence ID" value="PLW16959.1"/>
    <property type="molecule type" value="Genomic_DNA"/>
</dbReference>
<sequence>MAVTRLGDQAVDGRAVVSCASSGLSAILFNAEKVRWVPVGLDDSQHCGERSCMVIISDEGARPNHAQPRWHSHDTSTVRGDDEGGC</sequence>
<name>A0A2N5SUM4_9BASI</name>
<evidence type="ECO:0000313" key="2">
    <source>
        <dbReference type="EMBL" id="PLW11049.1"/>
    </source>
</evidence>
<dbReference type="EMBL" id="PGCI01000014">
    <property type="protein sequence ID" value="PLW49763.1"/>
    <property type="molecule type" value="Genomic_DNA"/>
</dbReference>
<evidence type="ECO:0000313" key="5">
    <source>
        <dbReference type="EMBL" id="PLW57835.1"/>
    </source>
</evidence>
<evidence type="ECO:0000313" key="3">
    <source>
        <dbReference type="EMBL" id="PLW16959.1"/>
    </source>
</evidence>
<feature type="region of interest" description="Disordered" evidence="1">
    <location>
        <begin position="62"/>
        <end position="86"/>
    </location>
</feature>
<protein>
    <submittedName>
        <fullName evidence="3">Uncharacterized protein</fullName>
    </submittedName>
</protein>